<dbReference type="GO" id="GO:0016052">
    <property type="term" value="P:carbohydrate catabolic process"/>
    <property type="evidence" value="ECO:0007669"/>
    <property type="project" value="InterPro"/>
</dbReference>
<evidence type="ECO:0000313" key="3">
    <source>
        <dbReference type="Proteomes" id="UP000617628"/>
    </source>
</evidence>
<feature type="domain" description="Carbohydrate-binding" evidence="1">
    <location>
        <begin position="42"/>
        <end position="199"/>
    </location>
</feature>
<name>A0A934VQ04_9BACT</name>
<dbReference type="EMBL" id="JAENIL010000006">
    <property type="protein sequence ID" value="MBK1876068.1"/>
    <property type="molecule type" value="Genomic_DNA"/>
</dbReference>
<protein>
    <submittedName>
        <fullName evidence="2">Carbohydrate-binding family 9-like protein</fullName>
    </submittedName>
</protein>
<dbReference type="SUPFAM" id="SSF49344">
    <property type="entry name" value="CBD9-like"/>
    <property type="match status" value="1"/>
</dbReference>
<dbReference type="Pfam" id="PF06452">
    <property type="entry name" value="CBM9_1"/>
    <property type="match status" value="1"/>
</dbReference>
<dbReference type="AlphaFoldDB" id="A0A934VQ04"/>
<dbReference type="PANTHER" id="PTHR35532:SF5">
    <property type="entry name" value="CARBOHYDRATE-BINDING DOMAIN-CONTAINING PROTEIN"/>
    <property type="match status" value="1"/>
</dbReference>
<dbReference type="Gene3D" id="2.60.40.1190">
    <property type="match status" value="1"/>
</dbReference>
<gene>
    <name evidence="2" type="ORF">JIN87_04255</name>
</gene>
<dbReference type="GO" id="GO:0030246">
    <property type="term" value="F:carbohydrate binding"/>
    <property type="evidence" value="ECO:0007669"/>
    <property type="project" value="InterPro"/>
</dbReference>
<dbReference type="GO" id="GO:0004553">
    <property type="term" value="F:hydrolase activity, hydrolyzing O-glycosyl compounds"/>
    <property type="evidence" value="ECO:0007669"/>
    <property type="project" value="InterPro"/>
</dbReference>
<accession>A0A934VQ04</accession>
<evidence type="ECO:0000313" key="2">
    <source>
        <dbReference type="EMBL" id="MBK1876068.1"/>
    </source>
</evidence>
<dbReference type="CDD" id="cd09620">
    <property type="entry name" value="CBM9_like_3"/>
    <property type="match status" value="1"/>
</dbReference>
<organism evidence="2 3">
    <name type="scientific">Pelagicoccus mobilis</name>
    <dbReference type="NCBI Taxonomy" id="415221"/>
    <lineage>
        <taxon>Bacteria</taxon>
        <taxon>Pseudomonadati</taxon>
        <taxon>Verrucomicrobiota</taxon>
        <taxon>Opitutia</taxon>
        <taxon>Puniceicoccales</taxon>
        <taxon>Pelagicoccaceae</taxon>
        <taxon>Pelagicoccus</taxon>
    </lineage>
</organism>
<dbReference type="InterPro" id="IPR010502">
    <property type="entry name" value="Carb-bd_dom_fam9"/>
</dbReference>
<evidence type="ECO:0000259" key="1">
    <source>
        <dbReference type="Pfam" id="PF06452"/>
    </source>
</evidence>
<dbReference type="Proteomes" id="UP000617628">
    <property type="component" value="Unassembled WGS sequence"/>
</dbReference>
<sequence>MDRLLLLVCVLMGFPSLWAEAPYLEIPPKHYVVRIAGEALAIDGKADETAWGHAQWTTDFMDIEGADKQRPRFRTRVKMLWDTEYLYVFAEMEEPHVWGDIVERDAVIFYNNDFEVFIKPKPEDSLYCEFEVNALGTLWDLLLPRPYRNGGPAVDAWDLNDTKIGIHIDGTLNDSSDEDEGWSVEMAIPLKPLMKLSAKPKKIDEGDTWRINFSRVEWEHRMVDGLYERKKDSSTGEFLHEDNWVWTPQYAIAMHRPEHWGYLQFTYKTPDEEVESLLDPWWQEKQVLFSLHRRLLEYRKEHGAYPNRLKKLRELKPFESYSIEYEACETAYRLSIDDEDTGRLSLGDDGRISIDEPVALRGKQ</sequence>
<keyword evidence="3" id="KW-1185">Reference proteome</keyword>
<reference evidence="2" key="1">
    <citation type="submission" date="2021-01" db="EMBL/GenBank/DDBJ databases">
        <title>Modified the classification status of verrucomicrobia.</title>
        <authorList>
            <person name="Feng X."/>
        </authorList>
    </citation>
    <scope>NUCLEOTIDE SEQUENCE</scope>
    <source>
        <strain evidence="2">KCTC 13126</strain>
    </source>
</reference>
<dbReference type="PANTHER" id="PTHR35532">
    <property type="entry name" value="SIMILAR TO POLYHYDROXYALKANOATE DEPOLYMERASE"/>
    <property type="match status" value="1"/>
</dbReference>
<comment type="caution">
    <text evidence="2">The sequence shown here is derived from an EMBL/GenBank/DDBJ whole genome shotgun (WGS) entry which is preliminary data.</text>
</comment>
<proteinExistence type="predicted"/>
<dbReference type="RefSeq" id="WP_200354285.1">
    <property type="nucleotide sequence ID" value="NZ_JAENIL010000006.1"/>
</dbReference>